<organism evidence="3 4">
    <name type="scientific">Mycobacterium kubicae</name>
    <dbReference type="NCBI Taxonomy" id="120959"/>
    <lineage>
        <taxon>Bacteria</taxon>
        <taxon>Bacillati</taxon>
        <taxon>Actinomycetota</taxon>
        <taxon>Actinomycetes</taxon>
        <taxon>Mycobacteriales</taxon>
        <taxon>Mycobacteriaceae</taxon>
        <taxon>Mycobacterium</taxon>
        <taxon>Mycobacterium simiae complex</taxon>
    </lineage>
</organism>
<proteinExistence type="predicted"/>
<reference evidence="3 4" key="1">
    <citation type="journal article" date="2019" name="Emerg. Microbes Infect.">
        <title>Comprehensive subspecies identification of 175 nontuberculous mycobacteria species based on 7547 genomic profiles.</title>
        <authorList>
            <person name="Matsumoto Y."/>
            <person name="Kinjo T."/>
            <person name="Motooka D."/>
            <person name="Nabeya D."/>
            <person name="Jung N."/>
            <person name="Uechi K."/>
            <person name="Horii T."/>
            <person name="Iida T."/>
            <person name="Fujita J."/>
            <person name="Nakamura S."/>
        </authorList>
    </citation>
    <scope>NUCLEOTIDE SEQUENCE [LARGE SCALE GENOMIC DNA]</scope>
    <source>
        <strain evidence="3 4">JCM 13573</strain>
    </source>
</reference>
<evidence type="ECO:0000256" key="1">
    <source>
        <dbReference type="SAM" id="MobiDB-lite"/>
    </source>
</evidence>
<keyword evidence="4" id="KW-1185">Reference proteome</keyword>
<sequence>MRTDGNVASPSALHTGMSHPEIKEPNAGHPITIAPTNGRVQVRVNGELVADTTAALQLQEATLPAVQYIPLSDVVPERLSRSDTTSYCPFKGEANYYSVTTSAGDTVTDAIWTYEQPYPAVAAIAGHVAFYPNKADIRVVAD</sequence>
<dbReference type="Gene3D" id="2.170.150.40">
    <property type="entry name" value="Domain of unknown function (DUF427)"/>
    <property type="match status" value="1"/>
</dbReference>
<dbReference type="PANTHER" id="PTHR34310:SF8">
    <property type="entry name" value="CONSERVED PROTEIN"/>
    <property type="match status" value="1"/>
</dbReference>
<dbReference type="EMBL" id="BLKU01000001">
    <property type="protein sequence ID" value="GFG62759.1"/>
    <property type="molecule type" value="Genomic_DNA"/>
</dbReference>
<dbReference type="Proteomes" id="UP000465306">
    <property type="component" value="Unassembled WGS sequence"/>
</dbReference>
<gene>
    <name evidence="3" type="ORF">MKUB_02490</name>
</gene>
<accession>A0ABQ1BGB3</accession>
<protein>
    <recommendedName>
        <fullName evidence="2">DUF427 domain-containing protein</fullName>
    </recommendedName>
</protein>
<dbReference type="Pfam" id="PF04248">
    <property type="entry name" value="NTP_transf_9"/>
    <property type="match status" value="1"/>
</dbReference>
<evidence type="ECO:0000259" key="2">
    <source>
        <dbReference type="Pfam" id="PF04248"/>
    </source>
</evidence>
<evidence type="ECO:0000313" key="4">
    <source>
        <dbReference type="Proteomes" id="UP000465306"/>
    </source>
</evidence>
<feature type="region of interest" description="Disordered" evidence="1">
    <location>
        <begin position="1"/>
        <end position="25"/>
    </location>
</feature>
<feature type="domain" description="DUF427" evidence="2">
    <location>
        <begin position="40"/>
        <end position="132"/>
    </location>
</feature>
<evidence type="ECO:0000313" key="3">
    <source>
        <dbReference type="EMBL" id="GFG62759.1"/>
    </source>
</evidence>
<name>A0ABQ1BGB3_9MYCO</name>
<dbReference type="InterPro" id="IPR007361">
    <property type="entry name" value="DUF427"/>
</dbReference>
<comment type="caution">
    <text evidence="3">The sequence shown here is derived from an EMBL/GenBank/DDBJ whole genome shotgun (WGS) entry which is preliminary data.</text>
</comment>
<dbReference type="PANTHER" id="PTHR34310">
    <property type="entry name" value="DUF427 DOMAIN PROTEIN (AFU_ORTHOLOGUE AFUA_3G02220)"/>
    <property type="match status" value="1"/>
</dbReference>
<dbReference type="InterPro" id="IPR038694">
    <property type="entry name" value="DUF427_sf"/>
</dbReference>